<accession>A0ABT4RMX8</accession>
<sequence length="126" mass="12804">MRRSEPIAGLGGVALIVAALLHWGEDMGAVQAVVLIGFGLLFLAVPVVALATSGPSKAVGTAVLASAFGWVPLLIGLVQLVFGDGGWVTPLAALVGWVGSWLSLRDESTPGATTPDVPRRPAPDVV</sequence>
<evidence type="ECO:0000313" key="4">
    <source>
        <dbReference type="Proteomes" id="UP001147700"/>
    </source>
</evidence>
<feature type="transmembrane region" description="Helical" evidence="2">
    <location>
        <begin position="87"/>
        <end position="104"/>
    </location>
</feature>
<dbReference type="Proteomes" id="UP001147700">
    <property type="component" value="Unassembled WGS sequence"/>
</dbReference>
<dbReference type="RefSeq" id="WP_202952601.1">
    <property type="nucleotide sequence ID" value="NZ_JAPCID010000031.1"/>
</dbReference>
<evidence type="ECO:0000256" key="2">
    <source>
        <dbReference type="SAM" id="Phobius"/>
    </source>
</evidence>
<feature type="transmembrane region" description="Helical" evidence="2">
    <location>
        <begin position="30"/>
        <end position="51"/>
    </location>
</feature>
<evidence type="ECO:0008006" key="5">
    <source>
        <dbReference type="Google" id="ProtNLM"/>
    </source>
</evidence>
<proteinExistence type="predicted"/>
<gene>
    <name evidence="3" type="ORF">OJ962_20625</name>
</gene>
<evidence type="ECO:0000313" key="3">
    <source>
        <dbReference type="EMBL" id="MDA0139920.1"/>
    </source>
</evidence>
<keyword evidence="2" id="KW-0472">Membrane</keyword>
<name>A0ABT4RMX8_9ACTN</name>
<reference evidence="3" key="1">
    <citation type="submission" date="2022-10" db="EMBL/GenBank/DDBJ databases">
        <title>The WGS of Solirubrobacter sp. CPCC 204708.</title>
        <authorList>
            <person name="Jiang Z."/>
        </authorList>
    </citation>
    <scope>NUCLEOTIDE SEQUENCE</scope>
    <source>
        <strain evidence="3">CPCC 204708</strain>
    </source>
</reference>
<comment type="caution">
    <text evidence="3">The sequence shown here is derived from an EMBL/GenBank/DDBJ whole genome shotgun (WGS) entry which is preliminary data.</text>
</comment>
<feature type="transmembrane region" description="Helical" evidence="2">
    <location>
        <begin position="58"/>
        <end position="81"/>
    </location>
</feature>
<feature type="region of interest" description="Disordered" evidence="1">
    <location>
        <begin position="107"/>
        <end position="126"/>
    </location>
</feature>
<organism evidence="3 4">
    <name type="scientific">Solirubrobacter deserti</name>
    <dbReference type="NCBI Taxonomy" id="2282478"/>
    <lineage>
        <taxon>Bacteria</taxon>
        <taxon>Bacillati</taxon>
        <taxon>Actinomycetota</taxon>
        <taxon>Thermoleophilia</taxon>
        <taxon>Solirubrobacterales</taxon>
        <taxon>Solirubrobacteraceae</taxon>
        <taxon>Solirubrobacter</taxon>
    </lineage>
</organism>
<keyword evidence="2" id="KW-1133">Transmembrane helix</keyword>
<feature type="transmembrane region" description="Helical" evidence="2">
    <location>
        <begin position="7"/>
        <end position="24"/>
    </location>
</feature>
<protein>
    <recommendedName>
        <fullName evidence="5">SPW repeat-containing protein</fullName>
    </recommendedName>
</protein>
<evidence type="ECO:0000256" key="1">
    <source>
        <dbReference type="SAM" id="MobiDB-lite"/>
    </source>
</evidence>
<keyword evidence="2" id="KW-0812">Transmembrane</keyword>
<keyword evidence="4" id="KW-1185">Reference proteome</keyword>
<feature type="compositionally biased region" description="Basic and acidic residues" evidence="1">
    <location>
        <begin position="117"/>
        <end position="126"/>
    </location>
</feature>
<dbReference type="EMBL" id="JAPCID010000031">
    <property type="protein sequence ID" value="MDA0139920.1"/>
    <property type="molecule type" value="Genomic_DNA"/>
</dbReference>